<evidence type="ECO:0000256" key="1">
    <source>
        <dbReference type="SAM" id="Coils"/>
    </source>
</evidence>
<evidence type="ECO:0000313" key="4">
    <source>
        <dbReference type="Proteomes" id="UP000662747"/>
    </source>
</evidence>
<proteinExistence type="predicted"/>
<keyword evidence="4" id="KW-1185">Reference proteome</keyword>
<protein>
    <submittedName>
        <fullName evidence="3">DUF4157 domain-containing protein</fullName>
    </submittedName>
</protein>
<keyword evidence="1" id="KW-0175">Coiled coil</keyword>
<reference evidence="3 4" key="1">
    <citation type="submission" date="2021-02" db="EMBL/GenBank/DDBJ databases">
        <title>De Novo genome assembly of isolated myxobacteria.</title>
        <authorList>
            <person name="Stevens D.C."/>
        </authorList>
    </citation>
    <scope>NUCLEOTIDE SEQUENCE [LARGE SCALE GENOMIC DNA]</scope>
    <source>
        <strain evidence="4">SCPEA02</strain>
    </source>
</reference>
<dbReference type="EMBL" id="CP071090">
    <property type="protein sequence ID" value="QSQ26375.1"/>
    <property type="molecule type" value="Genomic_DNA"/>
</dbReference>
<organism evidence="3 4">
    <name type="scientific">Pyxidicoccus parkwayensis</name>
    <dbReference type="NCBI Taxonomy" id="2813578"/>
    <lineage>
        <taxon>Bacteria</taxon>
        <taxon>Pseudomonadati</taxon>
        <taxon>Myxococcota</taxon>
        <taxon>Myxococcia</taxon>
        <taxon>Myxococcales</taxon>
        <taxon>Cystobacterineae</taxon>
        <taxon>Myxococcaceae</taxon>
        <taxon>Pyxidicoccus</taxon>
    </lineage>
</organism>
<sequence>MKILTALPERLRRVLEQLSGYDLRDVRVYSASRWPARIGARAFALGSDIHLSPGAEDALEHEAWHVIQQKQGRVPITRSSCLESHAGLNDDASLEREADTMGLVARHLALRDADLPVTRPLQLVTAQHPVVQRQITVSGLEVANAATLETEIKNRLYLVASDVVDFSNIVKDMLDERLVFDTWADVKREVLVREVGYQAVEKMRALAVDHANRFTTAETRFKKEITAARRDKTKKVDKVFSDNLEQKIYDEEGLIRWGNASYLTYKCRERPMFQWLSGTRNNDPLVMNCWEAVLYSLVKTGLVDKSYITWCIRPAESNANDLPGLGSPNNLAASMLRNMDFFYWPSGAVCNMARKEKRVAPPQDEKSPIVKIPKDKVIPKGRVLMFGLNEHVALSTGTLRNGKHGILELDGSTNTIQESTIEGLKGTYLTSMVVAPFPLCPSGSVRVVEEDNDKSQKRLDMKAAINREYQQKKDKAEELTQKKIAELEKQKEFPGNLQFEKEINEVIEAQRKACTQECARLDQEASEKFEREWVRWNETRTPPVLATITFQHRANDPYEGEVPFL</sequence>
<feature type="coiled-coil region" evidence="1">
    <location>
        <begin position="462"/>
        <end position="524"/>
    </location>
</feature>
<dbReference type="RefSeq" id="WP_206727923.1">
    <property type="nucleotide sequence ID" value="NZ_CP071090.1"/>
</dbReference>
<dbReference type="Proteomes" id="UP000662747">
    <property type="component" value="Chromosome"/>
</dbReference>
<evidence type="ECO:0000313" key="3">
    <source>
        <dbReference type="EMBL" id="QSQ26375.1"/>
    </source>
</evidence>
<evidence type="ECO:0000259" key="2">
    <source>
        <dbReference type="Pfam" id="PF13699"/>
    </source>
</evidence>
<accession>A0ABX7P7D3</accession>
<dbReference type="Pfam" id="PF13699">
    <property type="entry name" value="eCIS_core"/>
    <property type="match status" value="1"/>
</dbReference>
<dbReference type="InterPro" id="IPR025295">
    <property type="entry name" value="eCIS_core_dom"/>
</dbReference>
<gene>
    <name evidence="3" type="ORF">JY651_16190</name>
</gene>
<feature type="domain" description="eCIS core" evidence="2">
    <location>
        <begin position="7"/>
        <end position="72"/>
    </location>
</feature>
<name>A0ABX7P7D3_9BACT</name>